<keyword evidence="11" id="KW-1133">Transmembrane helix</keyword>
<protein>
    <recommendedName>
        <fullName evidence="4 10">Mannan endo-1,6-alpha-mannosidase</fullName>
        <ecNumber evidence="4 10">3.2.1.101</ecNumber>
    </recommendedName>
</protein>
<comment type="catalytic activity">
    <reaction evidence="1 10">
        <text>Random hydrolysis of (1-&gt;6)-alpha-D-mannosidic linkages in unbranched (1-&gt;6)-mannans.</text>
        <dbReference type="EC" id="3.2.1.101"/>
    </reaction>
</comment>
<dbReference type="GO" id="GO:0016052">
    <property type="term" value="P:carbohydrate catabolic process"/>
    <property type="evidence" value="ECO:0007669"/>
    <property type="project" value="InterPro"/>
</dbReference>
<dbReference type="InterPro" id="IPR014480">
    <property type="entry name" value="Mannan-1_6-alpha_mannosidase"/>
</dbReference>
<evidence type="ECO:0000256" key="7">
    <source>
        <dbReference type="ARBA" id="ARBA00023136"/>
    </source>
</evidence>
<dbReference type="InterPro" id="IPR008928">
    <property type="entry name" value="6-hairpin_glycosidase_sf"/>
</dbReference>
<keyword evidence="6 10" id="KW-0378">Hydrolase</keyword>
<evidence type="ECO:0000256" key="1">
    <source>
        <dbReference type="ARBA" id="ARBA00001452"/>
    </source>
</evidence>
<evidence type="ECO:0000256" key="9">
    <source>
        <dbReference type="ARBA" id="ARBA00023295"/>
    </source>
</evidence>
<dbReference type="FunFam" id="1.50.10.20:FF:000006">
    <property type="entry name" value="Mannan endo-1,6-alpha-mannosidase"/>
    <property type="match status" value="1"/>
</dbReference>
<dbReference type="SUPFAM" id="SSF48208">
    <property type="entry name" value="Six-hairpin glycosidases"/>
    <property type="match status" value="1"/>
</dbReference>
<evidence type="ECO:0000313" key="13">
    <source>
        <dbReference type="EMBL" id="KAK7755785.1"/>
    </source>
</evidence>
<dbReference type="EC" id="3.2.1.101" evidence="4 10"/>
<keyword evidence="7 11" id="KW-0472">Membrane</keyword>
<dbReference type="Gene3D" id="1.50.10.20">
    <property type="match status" value="1"/>
</dbReference>
<reference evidence="13 14" key="1">
    <citation type="submission" date="2024-02" db="EMBL/GenBank/DDBJ databases">
        <title>De novo assembly and annotation of 12 fungi associated with fruit tree decline syndrome in Ontario, Canada.</title>
        <authorList>
            <person name="Sulman M."/>
            <person name="Ellouze W."/>
            <person name="Ilyukhin E."/>
        </authorList>
    </citation>
    <scope>NUCLEOTIDE SEQUENCE [LARGE SCALE GENOMIC DNA]</scope>
    <source>
        <strain evidence="13 14">M11/M66-122</strain>
    </source>
</reference>
<keyword evidence="9 10" id="KW-0326">Glycosidase</keyword>
<accession>A0AAN9V0N0</accession>
<evidence type="ECO:0000256" key="10">
    <source>
        <dbReference type="PIRNR" id="PIRNR016302"/>
    </source>
</evidence>
<keyword evidence="5 12" id="KW-0732">Signal</keyword>
<name>A0AAN9V0N0_9PEZI</name>
<evidence type="ECO:0000256" key="12">
    <source>
        <dbReference type="SAM" id="SignalP"/>
    </source>
</evidence>
<feature type="signal peptide" evidence="12">
    <location>
        <begin position="1"/>
        <end position="18"/>
    </location>
</feature>
<feature type="chain" id="PRO_5043016262" description="Mannan endo-1,6-alpha-mannosidase" evidence="12">
    <location>
        <begin position="19"/>
        <end position="451"/>
    </location>
</feature>
<dbReference type="EMBL" id="JAKJXP020000010">
    <property type="protein sequence ID" value="KAK7755785.1"/>
    <property type="molecule type" value="Genomic_DNA"/>
</dbReference>
<comment type="caution">
    <text evidence="13">The sequence shown here is derived from an EMBL/GenBank/DDBJ whole genome shotgun (WGS) entry which is preliminary data.</text>
</comment>
<dbReference type="Pfam" id="PF03663">
    <property type="entry name" value="Glyco_hydro_76"/>
    <property type="match status" value="1"/>
</dbReference>
<comment type="similarity">
    <text evidence="3 10">Belongs to the glycosyl hydrolase 76 family.</text>
</comment>
<gene>
    <name evidence="13" type="ORF">SLS62_002070</name>
</gene>
<dbReference type="GO" id="GO:0008496">
    <property type="term" value="F:mannan endo-1,6-alpha-mannosidase activity"/>
    <property type="evidence" value="ECO:0007669"/>
    <property type="project" value="UniProtKB-UniRule"/>
</dbReference>
<keyword evidence="14" id="KW-1185">Reference proteome</keyword>
<evidence type="ECO:0000256" key="11">
    <source>
        <dbReference type="SAM" id="Phobius"/>
    </source>
</evidence>
<dbReference type="AlphaFoldDB" id="A0AAN9V0N0"/>
<evidence type="ECO:0000256" key="4">
    <source>
        <dbReference type="ARBA" id="ARBA00012350"/>
    </source>
</evidence>
<keyword evidence="11" id="KW-0812">Transmembrane</keyword>
<dbReference type="PANTHER" id="PTHR12145">
    <property type="entry name" value="MANNAN ENDO-1,6-ALPHA-MANNOSIDASE DCW1"/>
    <property type="match status" value="1"/>
</dbReference>
<evidence type="ECO:0000256" key="6">
    <source>
        <dbReference type="ARBA" id="ARBA00022801"/>
    </source>
</evidence>
<dbReference type="Proteomes" id="UP001320420">
    <property type="component" value="Unassembled WGS sequence"/>
</dbReference>
<evidence type="ECO:0000256" key="2">
    <source>
        <dbReference type="ARBA" id="ARBA00004308"/>
    </source>
</evidence>
<feature type="transmembrane region" description="Helical" evidence="11">
    <location>
        <begin position="428"/>
        <end position="450"/>
    </location>
</feature>
<dbReference type="PIRSF" id="PIRSF016302">
    <property type="entry name" value="Man_a_manosd"/>
    <property type="match status" value="1"/>
</dbReference>
<dbReference type="PANTHER" id="PTHR12145:SF36">
    <property type="entry name" value="MANNAN ENDO-1,6-ALPHA-MANNOSIDASE DCW1"/>
    <property type="match status" value="1"/>
</dbReference>
<dbReference type="GO" id="GO:0009272">
    <property type="term" value="P:fungal-type cell wall biogenesis"/>
    <property type="evidence" value="ECO:0007669"/>
    <property type="project" value="TreeGrafter"/>
</dbReference>
<comment type="subcellular location">
    <subcellularLocation>
        <location evidence="2">Endomembrane system</location>
    </subcellularLocation>
</comment>
<evidence type="ECO:0000256" key="3">
    <source>
        <dbReference type="ARBA" id="ARBA00009699"/>
    </source>
</evidence>
<dbReference type="GO" id="GO:0012505">
    <property type="term" value="C:endomembrane system"/>
    <property type="evidence" value="ECO:0007669"/>
    <property type="project" value="UniProtKB-SubCell"/>
</dbReference>
<evidence type="ECO:0000256" key="8">
    <source>
        <dbReference type="ARBA" id="ARBA00023180"/>
    </source>
</evidence>
<proteinExistence type="inferred from homology"/>
<dbReference type="InterPro" id="IPR005198">
    <property type="entry name" value="Glyco_hydro_76"/>
</dbReference>
<evidence type="ECO:0000256" key="5">
    <source>
        <dbReference type="ARBA" id="ARBA00022729"/>
    </source>
</evidence>
<evidence type="ECO:0000313" key="14">
    <source>
        <dbReference type="Proteomes" id="UP001320420"/>
    </source>
</evidence>
<keyword evidence="8" id="KW-0325">Glycoprotein</keyword>
<organism evidence="13 14">
    <name type="scientific">Diatrype stigma</name>
    <dbReference type="NCBI Taxonomy" id="117547"/>
    <lineage>
        <taxon>Eukaryota</taxon>
        <taxon>Fungi</taxon>
        <taxon>Dikarya</taxon>
        <taxon>Ascomycota</taxon>
        <taxon>Pezizomycotina</taxon>
        <taxon>Sordariomycetes</taxon>
        <taxon>Xylariomycetidae</taxon>
        <taxon>Xylariales</taxon>
        <taxon>Diatrypaceae</taxon>
        <taxon>Diatrype</taxon>
    </lineage>
</organism>
<sequence length="451" mass="49651">MLSTLLLSALVPPAFVLAALDVNLDDKESIKAAAKLVAADLMTFYHGNEPGMVPGILPGPPPDGDYYWWQGGAMWGSLLDYWHLTGNDEWNDDIYQSLIHQAGDNRDFMDGNWSVSLGNDDQSFWSMSSMIAAEVAFRDPPEDQPQWLALTQAVWNEQASPDRRDDACGMGLRWQIYPTNQGYNYKNTISNGCFFNQGARLARYTNNQTYADWSDRTWDWLIDVGFIDKDYNVWDGAHVDDDCKAITKQPYSYSPAVLLLGMAHMYDYTKDDKWQDRINGLLNRTLEVFFPDGIAYEPVCEATGCTFDAITFKGFVHRWLAAATQLAPFMREKVMPVLKTSAQAAVKQCTGGDNGRMCGFRWASGQYDGSVTAGNQMSVLGALTSLLVEEAQGAPVTNSTGGTSQGDADAGVETVTITFAPIKTADKAGAAILTIMLLAGGLCAVGWMVWE</sequence>